<evidence type="ECO:0000256" key="3">
    <source>
        <dbReference type="ARBA" id="ARBA00022989"/>
    </source>
</evidence>
<dbReference type="EMBL" id="AAOF01000001">
    <property type="protein sequence ID" value="EAR23242.1"/>
    <property type="molecule type" value="Genomic_DNA"/>
</dbReference>
<dbReference type="GO" id="GO:0016020">
    <property type="term" value="C:membrane"/>
    <property type="evidence" value="ECO:0007669"/>
    <property type="project" value="UniProtKB-SubCell"/>
</dbReference>
<feature type="transmembrane region" description="Helical" evidence="5">
    <location>
        <begin position="252"/>
        <end position="273"/>
    </location>
</feature>
<dbReference type="STRING" id="314278.NB231_15518"/>
<comment type="subcellular location">
    <subcellularLocation>
        <location evidence="1">Membrane</location>
        <topology evidence="1">Multi-pass membrane protein</topology>
    </subcellularLocation>
</comment>
<keyword evidence="8" id="KW-1185">Reference proteome</keyword>
<dbReference type="eggNOG" id="COG0530">
    <property type="taxonomic scope" value="Bacteria"/>
</dbReference>
<evidence type="ECO:0000256" key="4">
    <source>
        <dbReference type="ARBA" id="ARBA00023136"/>
    </source>
</evidence>
<dbReference type="HOGENOM" id="CLU_007948_2_0_6"/>
<feature type="transmembrane region" description="Helical" evidence="5">
    <location>
        <begin position="47"/>
        <end position="70"/>
    </location>
</feature>
<dbReference type="GO" id="GO:0055085">
    <property type="term" value="P:transmembrane transport"/>
    <property type="evidence" value="ECO:0007669"/>
    <property type="project" value="InterPro"/>
</dbReference>
<feature type="transmembrane region" description="Helical" evidence="5">
    <location>
        <begin position="6"/>
        <end position="26"/>
    </location>
</feature>
<dbReference type="Proteomes" id="UP000003374">
    <property type="component" value="Unassembled WGS sequence"/>
</dbReference>
<feature type="transmembrane region" description="Helical" evidence="5">
    <location>
        <begin position="111"/>
        <end position="132"/>
    </location>
</feature>
<evidence type="ECO:0000313" key="7">
    <source>
        <dbReference type="EMBL" id="EAR23242.1"/>
    </source>
</evidence>
<evidence type="ECO:0000259" key="6">
    <source>
        <dbReference type="Pfam" id="PF01699"/>
    </source>
</evidence>
<name>A4BLQ4_9GAMM</name>
<keyword evidence="4 5" id="KW-0472">Membrane</keyword>
<evidence type="ECO:0000313" key="8">
    <source>
        <dbReference type="Proteomes" id="UP000003374"/>
    </source>
</evidence>
<proteinExistence type="predicted"/>
<dbReference type="InterPro" id="IPR004837">
    <property type="entry name" value="NaCa_Exmemb"/>
</dbReference>
<protein>
    <submittedName>
        <fullName evidence="7">Putative cation transporter</fullName>
    </submittedName>
</protein>
<reference evidence="7 8" key="1">
    <citation type="submission" date="2006-02" db="EMBL/GenBank/DDBJ databases">
        <authorList>
            <person name="Waterbury J."/>
            <person name="Ferriera S."/>
            <person name="Johnson J."/>
            <person name="Kravitz S."/>
            <person name="Halpern A."/>
            <person name="Remington K."/>
            <person name="Beeson K."/>
            <person name="Tran B."/>
            <person name="Rogers Y.-H."/>
            <person name="Friedman R."/>
            <person name="Venter J.C."/>
        </authorList>
    </citation>
    <scope>NUCLEOTIDE SEQUENCE [LARGE SCALE GENOMIC DNA]</scope>
    <source>
        <strain evidence="7 8">Nb-231</strain>
    </source>
</reference>
<dbReference type="Pfam" id="PF01699">
    <property type="entry name" value="Na_Ca_ex"/>
    <property type="match status" value="2"/>
</dbReference>
<comment type="caution">
    <text evidence="7">The sequence shown here is derived from an EMBL/GenBank/DDBJ whole genome shotgun (WGS) entry which is preliminary data.</text>
</comment>
<gene>
    <name evidence="7" type="ORF">NB231_15518</name>
</gene>
<feature type="transmembrane region" description="Helical" evidence="5">
    <location>
        <begin position="318"/>
        <end position="340"/>
    </location>
</feature>
<evidence type="ECO:0000256" key="2">
    <source>
        <dbReference type="ARBA" id="ARBA00022692"/>
    </source>
</evidence>
<dbReference type="OrthoDB" id="153124at2"/>
<accession>A4BLQ4</accession>
<feature type="domain" description="Sodium/calcium exchanger membrane region" evidence="6">
    <location>
        <begin position="194"/>
        <end position="340"/>
    </location>
</feature>
<evidence type="ECO:0000256" key="5">
    <source>
        <dbReference type="SAM" id="Phobius"/>
    </source>
</evidence>
<feature type="domain" description="Sodium/calcium exchanger membrane region" evidence="6">
    <location>
        <begin position="12"/>
        <end position="154"/>
    </location>
</feature>
<feature type="transmembrane region" description="Helical" evidence="5">
    <location>
        <begin position="190"/>
        <end position="211"/>
    </location>
</feature>
<keyword evidence="2 5" id="KW-0812">Transmembrane</keyword>
<sequence>MNETTLWSLPVSIAVFVGGALLTIGLGIRLSQAGNELADRTGFGEAVFGSIFFGGIISLSGIVMTATAAGNGQASLAYSNAVGGVAAQILALGIADIAYRRANLEHAAASLPNAVFAVVLGWLLCIALLASFAPPVTLFQVNIASLVLVAVYVFGLHQVRATHSDPQWHAKQTDQTVADRPEALSNRSTAGLWADFALSGLAVSAGGWAIARAAISLVQQLDLDASFVGAFLMGAVNAIPETVTAVAAVRTGALTLAVGGVLGGNAFDVLNLAVGDVAYRGGSLYHAADRDDLFVTLTSLLMTLIVLGGLLRRERRGPLGIGFEGVALGAVYALMVVITIM</sequence>
<keyword evidence="3 5" id="KW-1133">Transmembrane helix</keyword>
<dbReference type="InterPro" id="IPR044880">
    <property type="entry name" value="NCX_ion-bd_dom_sf"/>
</dbReference>
<feature type="transmembrane region" description="Helical" evidence="5">
    <location>
        <begin position="293"/>
        <end position="311"/>
    </location>
</feature>
<feature type="transmembrane region" description="Helical" evidence="5">
    <location>
        <begin position="76"/>
        <end position="99"/>
    </location>
</feature>
<feature type="transmembrane region" description="Helical" evidence="5">
    <location>
        <begin position="223"/>
        <end position="240"/>
    </location>
</feature>
<organism evidence="7 8">
    <name type="scientific">Nitrococcus mobilis Nb-231</name>
    <dbReference type="NCBI Taxonomy" id="314278"/>
    <lineage>
        <taxon>Bacteria</taxon>
        <taxon>Pseudomonadati</taxon>
        <taxon>Pseudomonadota</taxon>
        <taxon>Gammaproteobacteria</taxon>
        <taxon>Chromatiales</taxon>
        <taxon>Ectothiorhodospiraceae</taxon>
        <taxon>Nitrococcus</taxon>
    </lineage>
</organism>
<evidence type="ECO:0000256" key="1">
    <source>
        <dbReference type="ARBA" id="ARBA00004141"/>
    </source>
</evidence>
<feature type="transmembrane region" description="Helical" evidence="5">
    <location>
        <begin position="138"/>
        <end position="156"/>
    </location>
</feature>
<dbReference type="Gene3D" id="1.20.1420.30">
    <property type="entry name" value="NCX, central ion-binding region"/>
    <property type="match status" value="1"/>
</dbReference>
<dbReference type="AlphaFoldDB" id="A4BLQ4"/>